<dbReference type="STRING" id="1314782.A0A165RSG4"/>
<dbReference type="SUPFAM" id="SSF51445">
    <property type="entry name" value="(Trans)glycosidases"/>
    <property type="match status" value="1"/>
</dbReference>
<keyword evidence="2" id="KW-0378">Hydrolase</keyword>
<evidence type="ECO:0000313" key="3">
    <source>
        <dbReference type="Proteomes" id="UP000076761"/>
    </source>
</evidence>
<organism evidence="2 3">
    <name type="scientific">Neolentinus lepideus HHB14362 ss-1</name>
    <dbReference type="NCBI Taxonomy" id="1314782"/>
    <lineage>
        <taxon>Eukaryota</taxon>
        <taxon>Fungi</taxon>
        <taxon>Dikarya</taxon>
        <taxon>Basidiomycota</taxon>
        <taxon>Agaricomycotina</taxon>
        <taxon>Agaricomycetes</taxon>
        <taxon>Gloeophyllales</taxon>
        <taxon>Gloeophyllaceae</taxon>
        <taxon>Neolentinus</taxon>
    </lineage>
</organism>
<protein>
    <submittedName>
        <fullName evidence="2">Glycoside hydrolase family 79 protein</fullName>
    </submittedName>
</protein>
<feature type="domain" description="Beta-glucuronidase C-terminal" evidence="1">
    <location>
        <begin position="361"/>
        <end position="463"/>
    </location>
</feature>
<dbReference type="PANTHER" id="PTHR36183">
    <property type="entry name" value="BETA-GLUCURONIDASE"/>
    <property type="match status" value="1"/>
</dbReference>
<accession>A0A165RSG4</accession>
<dbReference type="EMBL" id="KV425579">
    <property type="protein sequence ID" value="KZT24207.1"/>
    <property type="molecule type" value="Genomic_DNA"/>
</dbReference>
<dbReference type="GO" id="GO:0016787">
    <property type="term" value="F:hydrolase activity"/>
    <property type="evidence" value="ECO:0007669"/>
    <property type="project" value="UniProtKB-KW"/>
</dbReference>
<reference evidence="2 3" key="1">
    <citation type="journal article" date="2016" name="Mol. Biol. Evol.">
        <title>Comparative Genomics of Early-Diverging Mushroom-Forming Fungi Provides Insights into the Origins of Lignocellulose Decay Capabilities.</title>
        <authorList>
            <person name="Nagy L.G."/>
            <person name="Riley R."/>
            <person name="Tritt A."/>
            <person name="Adam C."/>
            <person name="Daum C."/>
            <person name="Floudas D."/>
            <person name="Sun H."/>
            <person name="Yadav J.S."/>
            <person name="Pangilinan J."/>
            <person name="Larsson K.H."/>
            <person name="Matsuura K."/>
            <person name="Barry K."/>
            <person name="Labutti K."/>
            <person name="Kuo R."/>
            <person name="Ohm R.A."/>
            <person name="Bhattacharya S.S."/>
            <person name="Shirouzu T."/>
            <person name="Yoshinaga Y."/>
            <person name="Martin F.M."/>
            <person name="Grigoriev I.V."/>
            <person name="Hibbett D.S."/>
        </authorList>
    </citation>
    <scope>NUCLEOTIDE SEQUENCE [LARGE SCALE GENOMIC DNA]</scope>
    <source>
        <strain evidence="2 3">HHB14362 ss-1</strain>
    </source>
</reference>
<dbReference type="InterPro" id="IPR013780">
    <property type="entry name" value="Glyco_hydro_b"/>
</dbReference>
<dbReference type="PANTHER" id="PTHR36183:SF2">
    <property type="entry name" value="BETA-GLUCURONIDASE C-TERMINAL DOMAIN-CONTAINING PROTEIN"/>
    <property type="match status" value="1"/>
</dbReference>
<dbReference type="Gene3D" id="2.60.40.1180">
    <property type="entry name" value="Golgi alpha-mannosidase II"/>
    <property type="match status" value="1"/>
</dbReference>
<dbReference type="InterPro" id="IPR031728">
    <property type="entry name" value="GlcAase_C"/>
</dbReference>
<gene>
    <name evidence="2" type="ORF">NEOLEDRAFT_1067840</name>
</gene>
<name>A0A165RSG4_9AGAM</name>
<dbReference type="InParanoid" id="A0A165RSG4"/>
<dbReference type="InterPro" id="IPR052974">
    <property type="entry name" value="GH79_Enzymes"/>
</dbReference>
<dbReference type="InterPro" id="IPR017853">
    <property type="entry name" value="GH"/>
</dbReference>
<evidence type="ECO:0000313" key="2">
    <source>
        <dbReference type="EMBL" id="KZT24207.1"/>
    </source>
</evidence>
<keyword evidence="3" id="KW-1185">Reference proteome</keyword>
<dbReference type="AlphaFoldDB" id="A0A165RSG4"/>
<dbReference type="Pfam" id="PF16862">
    <property type="entry name" value="Glyco_hydro_79C"/>
    <property type="match status" value="1"/>
</dbReference>
<dbReference type="Gene3D" id="3.20.20.80">
    <property type="entry name" value="Glycosidases"/>
    <property type="match status" value="1"/>
</dbReference>
<dbReference type="OrthoDB" id="2831684at2759"/>
<dbReference type="Proteomes" id="UP000076761">
    <property type="component" value="Unassembled WGS sequence"/>
</dbReference>
<proteinExistence type="predicted"/>
<evidence type="ECO:0000259" key="1">
    <source>
        <dbReference type="Pfam" id="PF16862"/>
    </source>
</evidence>
<sequence>MICSSASAAIVVPSAPPSSAVIVDSASLSVSLEFFAFPDYTQLTATSNCLDYIGSLREAPPAIRIGGTTQDRATYDPNLQTAVNYSVANPSDAPSSLTYGPTFFILASRLMGDVTIGLNRQLNNMSNSLAAALRAKATMSNLYALELGNEPDLYSQNSPIVPAGSTWSPSIDGQSQKTWFTNMALSVESIFQAAVYLSYPRWSTHGLIPILSSAISYVKTFSGHSYPQSACGGASTDLPSLMNHTEIVSYTSQYKSEATAAHNVGKRYFLGETNSATCGGGGISPTFGAALWVIDYVLQGMINGVDRLYFHQGTLGNCQYCFWGQSMVNAPFYGAAFVSDFLGNSMKLTMLDDGTGMIAVYGAYNAAEVPARLLIYNSGYFNGTGTRSSAIVSFSGIIAYGPLEAKRLTAPDAISRMDQGGNVTIGGVQFDPACQLTGAQETESISVAEGSISVSVKASEALIIYL</sequence>